<dbReference type="EMBL" id="JAYGII010000035">
    <property type="protein sequence ID" value="MEA5446485.1"/>
    <property type="molecule type" value="Genomic_DNA"/>
</dbReference>
<accession>A0AAP6JG94</accession>
<evidence type="ECO:0000313" key="3">
    <source>
        <dbReference type="Proteomes" id="UP001302316"/>
    </source>
</evidence>
<dbReference type="RefSeq" id="WP_346052745.1">
    <property type="nucleotide sequence ID" value="NZ_JAYGII010000035.1"/>
</dbReference>
<name>A0AAP6JG94_9GAMM</name>
<evidence type="ECO:0000256" key="1">
    <source>
        <dbReference type="SAM" id="MobiDB-lite"/>
    </source>
</evidence>
<evidence type="ECO:0000313" key="2">
    <source>
        <dbReference type="EMBL" id="MEA5446485.1"/>
    </source>
</evidence>
<protein>
    <recommendedName>
        <fullName evidence="4">Zinc-finger domain-containing protein</fullName>
    </recommendedName>
</protein>
<sequence>MLNCRQASELLSRSRDEELRWTTRLRLRAHVVFCRCCSSLERNFDTLGGLIQDKSADEADEQWTEDLAEKISRQISQQSSEKDQSDSGDQDEADNKKDH</sequence>
<gene>
    <name evidence="2" type="ORF">VCB98_11710</name>
</gene>
<evidence type="ECO:0008006" key="4">
    <source>
        <dbReference type="Google" id="ProtNLM"/>
    </source>
</evidence>
<dbReference type="Proteomes" id="UP001302316">
    <property type="component" value="Unassembled WGS sequence"/>
</dbReference>
<dbReference type="AlphaFoldDB" id="A0AAP6JG94"/>
<reference evidence="2 3" key="1">
    <citation type="submission" date="2023-12" db="EMBL/GenBank/DDBJ databases">
        <title>Whole-genome sequencing of halo(alkali)philic microorganisms from hypersaline lakes.</title>
        <authorList>
            <person name="Sorokin D.Y."/>
            <person name="Merkel A.Y."/>
            <person name="Messina E."/>
            <person name="Yakimov M."/>
        </authorList>
    </citation>
    <scope>NUCLEOTIDE SEQUENCE [LARGE SCALE GENOMIC DNA]</scope>
    <source>
        <strain evidence="2 3">AB-CW1</strain>
    </source>
</reference>
<organism evidence="2 3">
    <name type="scientific">Natronospira elongata</name>
    <dbReference type="NCBI Taxonomy" id="3110268"/>
    <lineage>
        <taxon>Bacteria</taxon>
        <taxon>Pseudomonadati</taxon>
        <taxon>Pseudomonadota</taxon>
        <taxon>Gammaproteobacteria</taxon>
        <taxon>Natronospirales</taxon>
        <taxon>Natronospiraceae</taxon>
        <taxon>Natronospira</taxon>
    </lineage>
</organism>
<feature type="region of interest" description="Disordered" evidence="1">
    <location>
        <begin position="71"/>
        <end position="99"/>
    </location>
</feature>
<keyword evidence="3" id="KW-1185">Reference proteome</keyword>
<comment type="caution">
    <text evidence="2">The sequence shown here is derived from an EMBL/GenBank/DDBJ whole genome shotgun (WGS) entry which is preliminary data.</text>
</comment>
<proteinExistence type="predicted"/>